<dbReference type="GO" id="GO:0005739">
    <property type="term" value="C:mitochondrion"/>
    <property type="evidence" value="ECO:0007669"/>
    <property type="project" value="TreeGrafter"/>
</dbReference>
<dbReference type="OMA" id="RSENWIY"/>
<organism evidence="5 6">
    <name type="scientific">Arthroderma benhamiae (strain ATCC MYA-4681 / CBS 112371)</name>
    <name type="common">Trichophyton mentagrophytes</name>
    <dbReference type="NCBI Taxonomy" id="663331"/>
    <lineage>
        <taxon>Eukaryota</taxon>
        <taxon>Fungi</taxon>
        <taxon>Dikarya</taxon>
        <taxon>Ascomycota</taxon>
        <taxon>Pezizomycotina</taxon>
        <taxon>Eurotiomycetes</taxon>
        <taxon>Eurotiomycetidae</taxon>
        <taxon>Onygenales</taxon>
        <taxon>Arthrodermataceae</taxon>
        <taxon>Trichophyton</taxon>
    </lineage>
</organism>
<gene>
    <name evidence="5" type="ORF">ARB_03545</name>
</gene>
<comment type="similarity">
    <text evidence="1">Belongs to the MTFP1 family.</text>
</comment>
<dbReference type="KEGG" id="abe:ARB_03545"/>
<feature type="region of interest" description="Disordered" evidence="4">
    <location>
        <begin position="369"/>
        <end position="391"/>
    </location>
</feature>
<evidence type="ECO:0000256" key="3">
    <source>
        <dbReference type="ARBA" id="ARBA00029631"/>
    </source>
</evidence>
<evidence type="ECO:0000256" key="1">
    <source>
        <dbReference type="ARBA" id="ARBA00009224"/>
    </source>
</evidence>
<dbReference type="STRING" id="663331.D4B505"/>
<dbReference type="GeneID" id="9525461"/>
<protein>
    <recommendedName>
        <fullName evidence="2">Mitochondrial fission process protein 1</fullName>
    </recommendedName>
    <alternativeName>
        <fullName evidence="3">Mitochondrial 18 kDa protein</fullName>
    </alternativeName>
</protein>
<evidence type="ECO:0000256" key="4">
    <source>
        <dbReference type="SAM" id="MobiDB-lite"/>
    </source>
</evidence>
<comment type="caution">
    <text evidence="5">The sequence shown here is derived from an EMBL/GenBank/DDBJ whole genome shotgun (WGS) entry which is preliminary data.</text>
</comment>
<dbReference type="GO" id="GO:0000266">
    <property type="term" value="P:mitochondrial fission"/>
    <property type="evidence" value="ECO:0007669"/>
    <property type="project" value="TreeGrafter"/>
</dbReference>
<accession>D4B505</accession>
<proteinExistence type="inferred from homology"/>
<dbReference type="HOGENOM" id="CLU_053720_0_0_1"/>
<sequence length="391" mass="44525">MRWEAPCLRTTSFVLRRPDRSPSCLSRYIRSVLRVRSENWIYTNNSYLTLQLQTARAMAKDEHVAVTGDSKPAVPRTRRLTPELQKLVDREEEILDQLYEGNSVDTVDTGYRYSAYAARIRTLLLSAHRYVAYTSDIGESFRPVAHPWLVKGAYGVSWAYIFGDVANEGYKAYLRNQEILAPKSDAFRKATEAIAAGDVDLKSSADRKALEEHFMNKAALKDAEETLTSTACPKHPMPWKDPEEDTLVPWPTKKIPLSEDYRSVMAERAVFQSIASMGLPAFTIHSIVKYSGRAMKNMKGVFFRTWAPIGLGLSVVPALPYLFDKPVEEAVQWAFHNAFLMFGGPNAVPQETLPQGAFSEAFHAAQAVKKQRQEERERRREERRLRREKSE</sequence>
<dbReference type="PANTHER" id="PTHR11001">
    <property type="entry name" value="MITOCHONDRIAL FISSION PROCESS PROTEIN 1"/>
    <property type="match status" value="1"/>
</dbReference>
<dbReference type="RefSeq" id="XP_003010193.1">
    <property type="nucleotide sequence ID" value="XM_003010147.1"/>
</dbReference>
<evidence type="ECO:0000256" key="2">
    <source>
        <dbReference type="ARBA" id="ARBA00017835"/>
    </source>
</evidence>
<dbReference type="Pfam" id="PF10558">
    <property type="entry name" value="MTP18"/>
    <property type="match status" value="1"/>
</dbReference>
<dbReference type="eggNOG" id="ENOG502RZGV">
    <property type="taxonomic scope" value="Eukaryota"/>
</dbReference>
<dbReference type="PANTHER" id="PTHR11001:SF2">
    <property type="entry name" value="MITOCHONDRIAL FISSION PROCESS PROTEIN 1"/>
    <property type="match status" value="1"/>
</dbReference>
<dbReference type="Proteomes" id="UP000008866">
    <property type="component" value="Unassembled WGS sequence"/>
</dbReference>
<keyword evidence="6" id="KW-1185">Reference proteome</keyword>
<dbReference type="EMBL" id="ABSU01000036">
    <property type="protein sequence ID" value="EFE29553.1"/>
    <property type="molecule type" value="Genomic_DNA"/>
</dbReference>
<evidence type="ECO:0000313" key="6">
    <source>
        <dbReference type="Proteomes" id="UP000008866"/>
    </source>
</evidence>
<feature type="compositionally biased region" description="Basic and acidic residues" evidence="4">
    <location>
        <begin position="371"/>
        <end position="391"/>
    </location>
</feature>
<dbReference type="AlphaFoldDB" id="D4B505"/>
<evidence type="ECO:0000313" key="5">
    <source>
        <dbReference type="EMBL" id="EFE29553.1"/>
    </source>
</evidence>
<name>D4B505_ARTBC</name>
<reference evidence="6" key="1">
    <citation type="journal article" date="2011" name="Genome Biol.">
        <title>Comparative and functional genomics provide insights into the pathogenicity of dermatophytic fungi.</title>
        <authorList>
            <person name="Burmester A."/>
            <person name="Shelest E."/>
            <person name="Gloeckner G."/>
            <person name="Heddergott C."/>
            <person name="Schindler S."/>
            <person name="Staib P."/>
            <person name="Heidel A."/>
            <person name="Felder M."/>
            <person name="Petzold A."/>
            <person name="Szafranski K."/>
            <person name="Feuermann M."/>
            <person name="Pedruzzi I."/>
            <person name="Priebe S."/>
            <person name="Groth M."/>
            <person name="Winkler R."/>
            <person name="Li W."/>
            <person name="Kniemeyer O."/>
            <person name="Schroeckh V."/>
            <person name="Hertweck C."/>
            <person name="Hube B."/>
            <person name="White T.C."/>
            <person name="Platzer M."/>
            <person name="Guthke R."/>
            <person name="Heitman J."/>
            <person name="Woestemeyer J."/>
            <person name="Zipfel P.F."/>
            <person name="Monod M."/>
            <person name="Brakhage A.A."/>
        </authorList>
    </citation>
    <scope>NUCLEOTIDE SEQUENCE [LARGE SCALE GENOMIC DNA]</scope>
    <source>
        <strain evidence="6">ATCC MYA-4681 / CBS 112371</strain>
    </source>
</reference>
<dbReference type="InterPro" id="IPR019560">
    <property type="entry name" value="Mitochondrial_18_kDa_protein"/>
</dbReference>